<dbReference type="InterPro" id="IPR016177">
    <property type="entry name" value="DNA-bd_dom_sf"/>
</dbReference>
<evidence type="ECO:0000313" key="2">
    <source>
        <dbReference type="Proteomes" id="UP000593966"/>
    </source>
</evidence>
<reference evidence="1 2" key="1">
    <citation type="submission" date="2020-02" db="EMBL/GenBank/DDBJ databases">
        <title>Tigecycline-resistant Acinetobacter species from pigs and migratory birds.</title>
        <authorList>
            <person name="Chen C."/>
            <person name="Sun J."/>
            <person name="Liao X.-P."/>
            <person name="Liu Y.-H."/>
        </authorList>
    </citation>
    <scope>NUCLEOTIDE SEQUENCE [LARGE SCALE GENOMIC DNA]</scope>
    <source>
        <strain evidence="1 2">YH12207_T</strain>
    </source>
</reference>
<evidence type="ECO:0008006" key="3">
    <source>
        <dbReference type="Google" id="ProtNLM"/>
    </source>
</evidence>
<evidence type="ECO:0000313" key="1">
    <source>
        <dbReference type="EMBL" id="QOW45761.1"/>
    </source>
</evidence>
<sequence length="264" mass="30562">MNELNYEGKIFKTNNYGSLIVTKYINGSKVHIKFIDTGYETVADMGQIKKGNVKDRLVATVWGVGVLGDEPACVNGKTPKEYMLWGSMLQRCYDDKYHSKHPTYKDCYVSEKFKYYPYFKDWCSEQIGFNQTGWDLDKDILVRGNKSYSEDTCVFVPQEINKLLNRQDKNQDKYPLGVYYDSRENNFQSKIHNGKKPVRLGRFSTAEEAFQAYKQAKEAQIKAVANKWKDQIDTRAYEALMAYQVESQVDPRNISPNTKVINHG</sequence>
<dbReference type="Proteomes" id="UP000593966">
    <property type="component" value="Chromosome"/>
</dbReference>
<dbReference type="GO" id="GO:0003677">
    <property type="term" value="F:DNA binding"/>
    <property type="evidence" value="ECO:0007669"/>
    <property type="project" value="InterPro"/>
</dbReference>
<dbReference type="EMBL" id="CP048659">
    <property type="protein sequence ID" value="QOW45761.1"/>
    <property type="molecule type" value="Genomic_DNA"/>
</dbReference>
<protein>
    <recommendedName>
        <fullName evidence="3">AP2 domain-containing protein</fullName>
    </recommendedName>
</protein>
<dbReference type="SUPFAM" id="SSF54171">
    <property type="entry name" value="DNA-binding domain"/>
    <property type="match status" value="1"/>
</dbReference>
<organism evidence="1 2">
    <name type="scientific">Acinetobacter piscicola</name>
    <dbReference type="NCBI Taxonomy" id="2006115"/>
    <lineage>
        <taxon>Bacteria</taxon>
        <taxon>Pseudomonadati</taxon>
        <taxon>Pseudomonadota</taxon>
        <taxon>Gammaproteobacteria</taxon>
        <taxon>Moraxellales</taxon>
        <taxon>Moraxellaceae</taxon>
        <taxon>Acinetobacter</taxon>
    </lineage>
</organism>
<name>A0A7S6VVV4_9GAMM</name>
<gene>
    <name evidence="1" type="ORF">G0028_07560</name>
</gene>
<dbReference type="RefSeq" id="WP_194088756.1">
    <property type="nucleotide sequence ID" value="NZ_CP048659.1"/>
</dbReference>
<keyword evidence="2" id="KW-1185">Reference proteome</keyword>
<accession>A0A7S6VVV4</accession>
<proteinExistence type="predicted"/>
<dbReference type="AlphaFoldDB" id="A0A7S6VVV4"/>